<feature type="transmembrane region" description="Helical" evidence="5">
    <location>
        <begin position="122"/>
        <end position="143"/>
    </location>
</feature>
<evidence type="ECO:0000313" key="6">
    <source>
        <dbReference type="EMBL" id="MDO7845337.1"/>
    </source>
</evidence>
<feature type="transmembrane region" description="Helical" evidence="5">
    <location>
        <begin position="414"/>
        <end position="433"/>
    </location>
</feature>
<keyword evidence="3 5" id="KW-1133">Transmembrane helix</keyword>
<feature type="transmembrane region" description="Helical" evidence="5">
    <location>
        <begin position="234"/>
        <end position="257"/>
    </location>
</feature>
<evidence type="ECO:0000256" key="1">
    <source>
        <dbReference type="ARBA" id="ARBA00004141"/>
    </source>
</evidence>
<comment type="subcellular location">
    <subcellularLocation>
        <location evidence="1">Membrane</location>
        <topology evidence="1">Multi-pass membrane protein</topology>
    </subcellularLocation>
</comment>
<feature type="transmembrane region" description="Helical" evidence="5">
    <location>
        <begin position="91"/>
        <end position="110"/>
    </location>
</feature>
<dbReference type="Proteomes" id="UP001167796">
    <property type="component" value="Unassembled WGS sequence"/>
</dbReference>
<dbReference type="RefSeq" id="WP_305010025.1">
    <property type="nucleotide sequence ID" value="NZ_JAUQSX010000001.1"/>
</dbReference>
<evidence type="ECO:0000256" key="5">
    <source>
        <dbReference type="SAM" id="Phobius"/>
    </source>
</evidence>
<dbReference type="PANTHER" id="PTHR43243:SF11">
    <property type="entry name" value="AMINO ACID PERMEASE_ SLC12A DOMAIN-CONTAINING PROTEIN"/>
    <property type="match status" value="1"/>
</dbReference>
<dbReference type="InterPro" id="IPR002293">
    <property type="entry name" value="AA/rel_permease1"/>
</dbReference>
<feature type="transmembrane region" description="Helical" evidence="5">
    <location>
        <begin position="327"/>
        <end position="348"/>
    </location>
</feature>
<accession>A0ABT9A669</accession>
<name>A0ABT9A669_9BACT</name>
<evidence type="ECO:0000256" key="4">
    <source>
        <dbReference type="ARBA" id="ARBA00023136"/>
    </source>
</evidence>
<keyword evidence="7" id="KW-1185">Reference proteome</keyword>
<feature type="transmembrane region" description="Helical" evidence="5">
    <location>
        <begin position="354"/>
        <end position="375"/>
    </location>
</feature>
<dbReference type="EMBL" id="JAUQSX010000001">
    <property type="protein sequence ID" value="MDO7845337.1"/>
    <property type="molecule type" value="Genomic_DNA"/>
</dbReference>
<sequence length="587" mass="63860">MSTPAGPPTHHAPKLNELEATAICGNDISSSCLYVSALAISYAGQYAWLALLVVGAVLFLFRKIYGEVVGALPLNGGAYNVLLNTTSKRNAALAACLTILSYMATAVLSANEAMHYLHTLWHGLPIIGATMGLLALFLALTILGMSESAIVAVVIFIVHLASLTLLVGVAGWYLATHGLHNLSLNFALPVKGGSILNALFFGFSAAMLGISGFESSANFVEEQARGVFQKTLRNMWVVVTVFNPLIAFLAVAVLPLVEVGQHTETLLSHLGTVTGGPWLGTVISINAVAVLSGAVLTSFVGVSGLMKRMTLDRILPQFFLRENKRGSNYFILTTFFGLCVSVLLITNGQLGPLAGVYTISFLSVMAFFALGNFLLKGKRPNLPRPVYAGVLTVTLAMLGVLIALFGNVQIHPEYLIVFLEYFLPAMAIVSIMLNRTAILNLALSAVDSLARHLPRVSRLARLKVRRQLRELAQQEFVFFTKGDNVANLNKVMTYVVENEFTNRLKIVTLLKDGEKYPEELLNDIRVLDRAYEQIEVELVTMEGHFGPDLIEELSAKWNIPKNFMFIGSPGDRFPYQVSELGGVRLII</sequence>
<keyword evidence="2 5" id="KW-0812">Transmembrane</keyword>
<gene>
    <name evidence="6" type="ORF">Q5H92_03135</name>
</gene>
<evidence type="ECO:0000256" key="2">
    <source>
        <dbReference type="ARBA" id="ARBA00022692"/>
    </source>
</evidence>
<keyword evidence="4 5" id="KW-0472">Membrane</keyword>
<reference evidence="6" key="1">
    <citation type="submission" date="2023-07" db="EMBL/GenBank/DDBJ databases">
        <authorList>
            <person name="Kim M.K."/>
        </authorList>
    </citation>
    <scope>NUCLEOTIDE SEQUENCE</scope>
    <source>
        <strain evidence="6">M29</strain>
    </source>
</reference>
<feature type="transmembrane region" description="Helical" evidence="5">
    <location>
        <begin position="277"/>
        <end position="306"/>
    </location>
</feature>
<feature type="transmembrane region" description="Helical" evidence="5">
    <location>
        <begin position="387"/>
        <end position="408"/>
    </location>
</feature>
<comment type="caution">
    <text evidence="6">The sequence shown here is derived from an EMBL/GenBank/DDBJ whole genome shotgun (WGS) entry which is preliminary data.</text>
</comment>
<dbReference type="Pfam" id="PF13520">
    <property type="entry name" value="AA_permease_2"/>
    <property type="match status" value="1"/>
</dbReference>
<protein>
    <submittedName>
        <fullName evidence="6">APC family permease</fullName>
    </submittedName>
</protein>
<feature type="transmembrane region" description="Helical" evidence="5">
    <location>
        <begin position="195"/>
        <end position="213"/>
    </location>
</feature>
<dbReference type="Gene3D" id="1.20.1740.10">
    <property type="entry name" value="Amino acid/polyamine transporter I"/>
    <property type="match status" value="1"/>
</dbReference>
<organism evidence="6 7">
    <name type="scientific">Hymenobacter mellowenesis</name>
    <dbReference type="NCBI Taxonomy" id="3063995"/>
    <lineage>
        <taxon>Bacteria</taxon>
        <taxon>Pseudomonadati</taxon>
        <taxon>Bacteroidota</taxon>
        <taxon>Cytophagia</taxon>
        <taxon>Cytophagales</taxon>
        <taxon>Hymenobacteraceae</taxon>
        <taxon>Hymenobacter</taxon>
    </lineage>
</organism>
<dbReference type="PANTHER" id="PTHR43243">
    <property type="entry name" value="INNER MEMBRANE TRANSPORTER YGJI-RELATED"/>
    <property type="match status" value="1"/>
</dbReference>
<evidence type="ECO:0000313" key="7">
    <source>
        <dbReference type="Proteomes" id="UP001167796"/>
    </source>
</evidence>
<proteinExistence type="predicted"/>
<feature type="transmembrane region" description="Helical" evidence="5">
    <location>
        <begin position="150"/>
        <end position="175"/>
    </location>
</feature>
<feature type="transmembrane region" description="Helical" evidence="5">
    <location>
        <begin position="43"/>
        <end position="61"/>
    </location>
</feature>
<evidence type="ECO:0000256" key="3">
    <source>
        <dbReference type="ARBA" id="ARBA00022989"/>
    </source>
</evidence>